<evidence type="ECO:0000313" key="2">
    <source>
        <dbReference type="EMBL" id="SCF42112.1"/>
    </source>
</evidence>
<feature type="compositionally biased region" description="Basic and acidic residues" evidence="1">
    <location>
        <begin position="66"/>
        <end position="79"/>
    </location>
</feature>
<evidence type="ECO:0000313" key="3">
    <source>
        <dbReference type="Proteomes" id="UP000183585"/>
    </source>
</evidence>
<evidence type="ECO:0000256" key="1">
    <source>
        <dbReference type="SAM" id="MobiDB-lite"/>
    </source>
</evidence>
<dbReference type="EMBL" id="FMCT01000012">
    <property type="protein sequence ID" value="SCF42112.1"/>
    <property type="molecule type" value="Genomic_DNA"/>
</dbReference>
<dbReference type="Proteomes" id="UP000183585">
    <property type="component" value="Unassembled WGS sequence"/>
</dbReference>
<gene>
    <name evidence="2" type="ORF">GA0070563_11239</name>
</gene>
<dbReference type="AlphaFoldDB" id="A0A1C5AA44"/>
<feature type="region of interest" description="Disordered" evidence="1">
    <location>
        <begin position="63"/>
        <end position="94"/>
    </location>
</feature>
<name>A0A1C5AA44_9ACTN</name>
<keyword evidence="3" id="KW-1185">Reference proteome</keyword>
<reference evidence="3" key="1">
    <citation type="submission" date="2016-06" db="EMBL/GenBank/DDBJ databases">
        <authorList>
            <person name="Varghese N."/>
            <person name="Submissions Spin"/>
        </authorList>
    </citation>
    <scope>NUCLEOTIDE SEQUENCE [LARGE SCALE GENOMIC DNA]</scope>
    <source>
        <strain evidence="3">DSM 43168</strain>
    </source>
</reference>
<proteinExistence type="predicted"/>
<protein>
    <submittedName>
        <fullName evidence="2">Uncharacterized protein</fullName>
    </submittedName>
</protein>
<accession>A0A1C5AA44</accession>
<sequence>MTLGNPDHMEVTSLQDVIEAYQEISRAEERYRETLRAALADGVTQTAISKALDRTREMIRQDAMTEEQRAEMRRAAAERQRRKRQSFSTGQPQE</sequence>
<organism evidence="2 3">
    <name type="scientific">Micromonospora carbonacea</name>
    <dbReference type="NCBI Taxonomy" id="47853"/>
    <lineage>
        <taxon>Bacteria</taxon>
        <taxon>Bacillati</taxon>
        <taxon>Actinomycetota</taxon>
        <taxon>Actinomycetes</taxon>
        <taxon>Micromonosporales</taxon>
        <taxon>Micromonosporaceae</taxon>
        <taxon>Micromonospora</taxon>
    </lineage>
</organism>